<dbReference type="InterPro" id="IPR029157">
    <property type="entry name" value="CEP44_CC"/>
</dbReference>
<evidence type="ECO:0000256" key="7">
    <source>
        <dbReference type="ARBA" id="ARBA00023212"/>
    </source>
</evidence>
<evidence type="ECO:0000256" key="5">
    <source>
        <dbReference type="ARBA" id="ARBA00022490"/>
    </source>
</evidence>
<evidence type="ECO:0000313" key="12">
    <source>
        <dbReference type="Proteomes" id="UP001347796"/>
    </source>
</evidence>
<dbReference type="AlphaFoldDB" id="A0AAN8GDV0"/>
<evidence type="ECO:0000256" key="1">
    <source>
        <dbReference type="ARBA" id="ARBA00004114"/>
    </source>
</evidence>
<evidence type="ECO:0000256" key="9">
    <source>
        <dbReference type="SAM" id="MobiDB-lite"/>
    </source>
</evidence>
<keyword evidence="6" id="KW-0175">Coiled coil</keyword>
<evidence type="ECO:0000256" key="3">
    <source>
        <dbReference type="ARBA" id="ARBA00004647"/>
    </source>
</evidence>
<sequence>MTTGDIKNNLRKLQSEVRQIKYPEHIDVTNLSKGVPTAFLPIYHYAFTQYSIPITEKIASMDIELFGKSDLRFMEAVYKILRDLFHYKPLVTKDQFFSAGFAERKVIMSTEVLSLLRAKKKELEPTSKSTSNLRSSSSMESLNKNASQLRTKSAENRRVSMIETSKGQKMAKESLGRTSRTVGLTRPTSAPQGRQTKTTSIQHKPPAKKETSIRVTTGNQSYSGTSSIMRGRPAAVEVVRLPRDGESASSQISTIKSSQPSVEIPTDLHYKLDQISELFKLTDEIKTRIACLETQTKISSPVGNSTMIHPVEPPPLSADIMAELTQIKQQQETILSRLILQENRHAMLEAKVDSLMSESEANNPPSPHNCDSPASTVKNSKKGAFVSVESVVHGGKLVKKLQTSPEKPLNINTNEKANSPPIRALTPEMEAEVVDVLPSGRSTPVTSDGEANPCHFIDESTQHRVDRIKNLFNETDGMLKNIGVVNALVTSNNQNQQAKDLDADVDEKELEQIN</sequence>
<feature type="region of interest" description="Disordered" evidence="9">
    <location>
        <begin position="355"/>
        <end position="378"/>
    </location>
</feature>
<dbReference type="GO" id="GO:0005813">
    <property type="term" value="C:centrosome"/>
    <property type="evidence" value="ECO:0007669"/>
    <property type="project" value="TreeGrafter"/>
</dbReference>
<name>A0AAN8GDV0_PATCE</name>
<protein>
    <recommendedName>
        <fullName evidence="4">Centrosomal protein of 44 kDa</fullName>
    </recommendedName>
</protein>
<evidence type="ECO:0000313" key="11">
    <source>
        <dbReference type="EMBL" id="KAK6169046.1"/>
    </source>
</evidence>
<evidence type="ECO:0000256" key="2">
    <source>
        <dbReference type="ARBA" id="ARBA00004214"/>
    </source>
</evidence>
<keyword evidence="5" id="KW-0963">Cytoplasm</keyword>
<comment type="function">
    <text evidence="8">Centriole-enriched microtubule-binding protein involved in centriole biogenesis. In collaboration with CEP295 and POC1B, is required for the centriole-to-centrosome conversion by ensuring the formation of bona fide centriole wall. Functions as a linker component that maintains centrosome cohesion. Associates with CROCC and regulates its stability and localization to the centrosome.</text>
</comment>
<dbReference type="PANTHER" id="PTHR31477:SF1">
    <property type="entry name" value="CENTROSOMAL PROTEIN OF 44 KDA"/>
    <property type="match status" value="1"/>
</dbReference>
<feature type="compositionally biased region" description="Acidic residues" evidence="9">
    <location>
        <begin position="503"/>
        <end position="514"/>
    </location>
</feature>
<evidence type="ECO:0000256" key="4">
    <source>
        <dbReference type="ARBA" id="ARBA00014053"/>
    </source>
</evidence>
<feature type="region of interest" description="Disordered" evidence="9">
    <location>
        <begin position="124"/>
        <end position="227"/>
    </location>
</feature>
<feature type="compositionally biased region" description="Low complexity" evidence="9">
    <location>
        <begin position="126"/>
        <end position="147"/>
    </location>
</feature>
<dbReference type="InterPro" id="IPR033603">
    <property type="entry name" value="CEP44"/>
</dbReference>
<proteinExistence type="predicted"/>
<dbReference type="GO" id="GO:0010457">
    <property type="term" value="P:centriole-centriole cohesion"/>
    <property type="evidence" value="ECO:0007669"/>
    <property type="project" value="TreeGrafter"/>
</dbReference>
<evidence type="ECO:0000256" key="6">
    <source>
        <dbReference type="ARBA" id="ARBA00023054"/>
    </source>
</evidence>
<evidence type="ECO:0000259" key="10">
    <source>
        <dbReference type="Pfam" id="PF15007"/>
    </source>
</evidence>
<organism evidence="11 12">
    <name type="scientific">Patella caerulea</name>
    <name type="common">Rayed Mediterranean limpet</name>
    <dbReference type="NCBI Taxonomy" id="87958"/>
    <lineage>
        <taxon>Eukaryota</taxon>
        <taxon>Metazoa</taxon>
        <taxon>Spiralia</taxon>
        <taxon>Lophotrochozoa</taxon>
        <taxon>Mollusca</taxon>
        <taxon>Gastropoda</taxon>
        <taxon>Patellogastropoda</taxon>
        <taxon>Patelloidea</taxon>
        <taxon>Patellidae</taxon>
        <taxon>Patella</taxon>
    </lineage>
</organism>
<accession>A0AAN8GDV0</accession>
<feature type="domain" description="Centrosomal CEP44" evidence="10">
    <location>
        <begin position="5"/>
        <end position="128"/>
    </location>
</feature>
<feature type="compositionally biased region" description="Polar residues" evidence="9">
    <location>
        <begin position="176"/>
        <end position="202"/>
    </location>
</feature>
<feature type="compositionally biased region" description="Polar residues" evidence="9">
    <location>
        <begin position="213"/>
        <end position="227"/>
    </location>
</feature>
<feature type="region of interest" description="Disordered" evidence="9">
    <location>
        <begin position="495"/>
        <end position="514"/>
    </location>
</feature>
<gene>
    <name evidence="11" type="ORF">SNE40_020173</name>
</gene>
<dbReference type="EMBL" id="JAZGQO010000015">
    <property type="protein sequence ID" value="KAK6169046.1"/>
    <property type="molecule type" value="Genomic_DNA"/>
</dbReference>
<evidence type="ECO:0000256" key="8">
    <source>
        <dbReference type="ARBA" id="ARBA00046235"/>
    </source>
</evidence>
<comment type="subcellular location">
    <subcellularLocation>
        <location evidence="1">Cytoplasm</location>
        <location evidence="1">Cytoskeleton</location>
        <location evidence="1">Microtubule organizing center</location>
        <location evidence="1">Centrosome</location>
        <location evidence="1">Centriole</location>
    </subcellularLocation>
    <subcellularLocation>
        <location evidence="3">Cytoplasm</location>
        <location evidence="3">Cytoskeleton</location>
        <location evidence="3">Spindle pole</location>
    </subcellularLocation>
    <subcellularLocation>
        <location evidence="2">Midbody</location>
    </subcellularLocation>
</comment>
<keyword evidence="12" id="KW-1185">Reference proteome</keyword>
<dbReference type="Proteomes" id="UP001347796">
    <property type="component" value="Unassembled WGS sequence"/>
</dbReference>
<dbReference type="PANTHER" id="PTHR31477">
    <property type="entry name" value="CENTROSOMAL PROTEIN OF 44 KDA"/>
    <property type="match status" value="1"/>
</dbReference>
<keyword evidence="7" id="KW-0206">Cytoskeleton</keyword>
<comment type="caution">
    <text evidence="11">The sequence shown here is derived from an EMBL/GenBank/DDBJ whole genome shotgun (WGS) entry which is preliminary data.</text>
</comment>
<dbReference type="GO" id="GO:0007099">
    <property type="term" value="P:centriole replication"/>
    <property type="evidence" value="ECO:0007669"/>
    <property type="project" value="TreeGrafter"/>
</dbReference>
<dbReference type="GO" id="GO:0000922">
    <property type="term" value="C:spindle pole"/>
    <property type="evidence" value="ECO:0007669"/>
    <property type="project" value="UniProtKB-SubCell"/>
</dbReference>
<dbReference type="GO" id="GO:0005814">
    <property type="term" value="C:centriole"/>
    <property type="evidence" value="ECO:0007669"/>
    <property type="project" value="UniProtKB-SubCell"/>
</dbReference>
<dbReference type="GO" id="GO:0030496">
    <property type="term" value="C:midbody"/>
    <property type="evidence" value="ECO:0007669"/>
    <property type="project" value="UniProtKB-SubCell"/>
</dbReference>
<dbReference type="Pfam" id="PF15007">
    <property type="entry name" value="CEP44"/>
    <property type="match status" value="1"/>
</dbReference>
<reference evidence="11 12" key="1">
    <citation type="submission" date="2024-01" db="EMBL/GenBank/DDBJ databases">
        <title>The genome of the rayed Mediterranean limpet Patella caerulea (Linnaeus, 1758).</title>
        <authorList>
            <person name="Anh-Thu Weber A."/>
            <person name="Halstead-Nussloch G."/>
        </authorList>
    </citation>
    <scope>NUCLEOTIDE SEQUENCE [LARGE SCALE GENOMIC DNA]</scope>
    <source>
        <strain evidence="11">AATW-2023a</strain>
        <tissue evidence="11">Whole specimen</tissue>
    </source>
</reference>